<dbReference type="Proteomes" id="UP000334380">
    <property type="component" value="Unassembled WGS sequence"/>
</dbReference>
<gene>
    <name evidence="2" type="ORF">PTE31013_02173</name>
</gene>
<dbReference type="RefSeq" id="WP_150612807.1">
    <property type="nucleotide sequence ID" value="NZ_CABPRU010000004.1"/>
</dbReference>
<name>A0A5E4UQ06_9BURK</name>
<feature type="compositionally biased region" description="Basic and acidic residues" evidence="1">
    <location>
        <begin position="1"/>
        <end position="10"/>
    </location>
</feature>
<dbReference type="OrthoDB" id="9098458at2"/>
<accession>A0A5E4UQ06</accession>
<evidence type="ECO:0000313" key="3">
    <source>
        <dbReference type="Proteomes" id="UP000334380"/>
    </source>
</evidence>
<organism evidence="2 3">
    <name type="scientific">Pandoraea terrigena</name>
    <dbReference type="NCBI Taxonomy" id="2508292"/>
    <lineage>
        <taxon>Bacteria</taxon>
        <taxon>Pseudomonadati</taxon>
        <taxon>Pseudomonadota</taxon>
        <taxon>Betaproteobacteria</taxon>
        <taxon>Burkholderiales</taxon>
        <taxon>Burkholderiaceae</taxon>
        <taxon>Pandoraea</taxon>
    </lineage>
</organism>
<dbReference type="EMBL" id="CABPRU010000004">
    <property type="protein sequence ID" value="VVE01624.1"/>
    <property type="molecule type" value="Genomic_DNA"/>
</dbReference>
<dbReference type="AlphaFoldDB" id="A0A5E4UQ06"/>
<evidence type="ECO:0000256" key="1">
    <source>
        <dbReference type="SAM" id="MobiDB-lite"/>
    </source>
</evidence>
<reference evidence="2 3" key="1">
    <citation type="submission" date="2019-08" db="EMBL/GenBank/DDBJ databases">
        <authorList>
            <person name="Peeters C."/>
        </authorList>
    </citation>
    <scope>NUCLEOTIDE SEQUENCE [LARGE SCALE GENOMIC DNA]</scope>
    <source>
        <strain evidence="2 3">LMG 31013</strain>
    </source>
</reference>
<proteinExistence type="predicted"/>
<sequence length="105" mass="12255">MSKELLPIDRKSKRREPHVLPVEDGPYEPWLPPATAEQVRQWQKELDTAIAEFAALADWSDELLERVLFQVERQPVSTLLPDLHWFRSEVQAAIVARATSMEHRR</sequence>
<evidence type="ECO:0000313" key="2">
    <source>
        <dbReference type="EMBL" id="VVE01624.1"/>
    </source>
</evidence>
<feature type="region of interest" description="Disordered" evidence="1">
    <location>
        <begin position="1"/>
        <end position="27"/>
    </location>
</feature>
<protein>
    <submittedName>
        <fullName evidence="2">Uncharacterized protein</fullName>
    </submittedName>
</protein>
<keyword evidence="3" id="KW-1185">Reference proteome</keyword>